<evidence type="ECO:0000313" key="3">
    <source>
        <dbReference type="Proteomes" id="UP000075883"/>
    </source>
</evidence>
<reference evidence="2" key="2">
    <citation type="submission" date="2020-05" db="UniProtKB">
        <authorList>
            <consortium name="EnsemblMetazoa"/>
        </authorList>
    </citation>
    <scope>IDENTIFICATION</scope>
    <source>
        <strain evidence="2">A-37</strain>
    </source>
</reference>
<protein>
    <submittedName>
        <fullName evidence="2">Uncharacterized protein</fullName>
    </submittedName>
</protein>
<feature type="region of interest" description="Disordered" evidence="1">
    <location>
        <begin position="135"/>
        <end position="159"/>
    </location>
</feature>
<dbReference type="AlphaFoldDB" id="A0A182MQN5"/>
<reference evidence="3" key="1">
    <citation type="submission" date="2013-09" db="EMBL/GenBank/DDBJ databases">
        <title>The Genome Sequence of Anopheles culicifacies species A.</title>
        <authorList>
            <consortium name="The Broad Institute Genomics Platform"/>
            <person name="Neafsey D.E."/>
            <person name="Besansky N."/>
            <person name="Howell P."/>
            <person name="Walton C."/>
            <person name="Young S.K."/>
            <person name="Zeng Q."/>
            <person name="Gargeya S."/>
            <person name="Fitzgerald M."/>
            <person name="Haas B."/>
            <person name="Abouelleil A."/>
            <person name="Allen A.W."/>
            <person name="Alvarado L."/>
            <person name="Arachchi H.M."/>
            <person name="Berlin A.M."/>
            <person name="Chapman S.B."/>
            <person name="Gainer-Dewar J."/>
            <person name="Goldberg J."/>
            <person name="Griggs A."/>
            <person name="Gujja S."/>
            <person name="Hansen M."/>
            <person name="Howarth C."/>
            <person name="Imamovic A."/>
            <person name="Ireland A."/>
            <person name="Larimer J."/>
            <person name="McCowan C."/>
            <person name="Murphy C."/>
            <person name="Pearson M."/>
            <person name="Poon T.W."/>
            <person name="Priest M."/>
            <person name="Roberts A."/>
            <person name="Saif S."/>
            <person name="Shea T."/>
            <person name="Sisk P."/>
            <person name="Sykes S."/>
            <person name="Wortman J."/>
            <person name="Nusbaum C."/>
            <person name="Birren B."/>
        </authorList>
    </citation>
    <scope>NUCLEOTIDE SEQUENCE [LARGE SCALE GENOMIC DNA]</scope>
    <source>
        <strain evidence="3">A-37</strain>
    </source>
</reference>
<evidence type="ECO:0000256" key="1">
    <source>
        <dbReference type="SAM" id="MobiDB-lite"/>
    </source>
</evidence>
<dbReference type="EMBL" id="AXCM01009918">
    <property type="status" value="NOT_ANNOTATED_CDS"/>
    <property type="molecule type" value="Genomic_DNA"/>
</dbReference>
<sequence length="159" mass="17965">MAVRSKSPSSIGRILGQRYLHLHALHLNAPRFGRFVQRELHAARDGHPLAQDFVQMPGTHRVAKRGLGEQPGRVMRILDVRNRNGSVRDTIVHDGIYRHASLTSCGGTSYVRVRRSTRAYASMQGSMKKIPTMMTHNYSGKNRADEQAERHRQDDEDPG</sequence>
<accession>A0A182MQN5</accession>
<feature type="compositionally biased region" description="Basic and acidic residues" evidence="1">
    <location>
        <begin position="142"/>
        <end position="159"/>
    </location>
</feature>
<dbReference type="EMBL" id="AXCM01009917">
    <property type="status" value="NOT_ANNOTATED_CDS"/>
    <property type="molecule type" value="Genomic_DNA"/>
</dbReference>
<proteinExistence type="predicted"/>
<dbReference type="EnsemblMetazoa" id="ACUA023959-RA">
    <property type="protein sequence ID" value="ACUA023959-PA"/>
    <property type="gene ID" value="ACUA023959"/>
</dbReference>
<dbReference type="VEuPathDB" id="VectorBase:ACUA023959"/>
<dbReference type="Proteomes" id="UP000075883">
    <property type="component" value="Unassembled WGS sequence"/>
</dbReference>
<keyword evidence="3" id="KW-1185">Reference proteome</keyword>
<name>A0A182MQN5_9DIPT</name>
<evidence type="ECO:0000313" key="2">
    <source>
        <dbReference type="EnsemblMetazoa" id="ACUA023959-PA"/>
    </source>
</evidence>
<organism evidence="2 3">
    <name type="scientific">Anopheles culicifacies</name>
    <dbReference type="NCBI Taxonomy" id="139723"/>
    <lineage>
        <taxon>Eukaryota</taxon>
        <taxon>Metazoa</taxon>
        <taxon>Ecdysozoa</taxon>
        <taxon>Arthropoda</taxon>
        <taxon>Hexapoda</taxon>
        <taxon>Insecta</taxon>
        <taxon>Pterygota</taxon>
        <taxon>Neoptera</taxon>
        <taxon>Endopterygota</taxon>
        <taxon>Diptera</taxon>
        <taxon>Nematocera</taxon>
        <taxon>Culicoidea</taxon>
        <taxon>Culicidae</taxon>
        <taxon>Anophelinae</taxon>
        <taxon>Anopheles</taxon>
        <taxon>culicifacies species complex</taxon>
    </lineage>
</organism>